<sequence length="263" mass="29825">MSLTIGGGPLAADAPKTVNYTVDSPRHSLFMEPFPRRVRAEIGGRTVLDSDRGYLVHETNLLPVLYVPEEDIRQGVLHPSDHTTHCPYKGDATYRHVKVGERVVDNAVWSYPQPKDEAYWLRGLVALYWDAADAWYDEGERVYGHLLDPYHRVDTRRSSTIVRVSVGDQVVALSANPVVLSETGLPNRYYLPPDDVRRELLTPSTTRTYCPYKGGASYWNIRIGDREIADAAWTIPHPLKEGQDVRDHFCFLHDEVAIDLERA</sequence>
<dbReference type="InterPro" id="IPR038694">
    <property type="entry name" value="DUF427_sf"/>
</dbReference>
<organism evidence="2 3">
    <name type="scientific">Nocardiopsis gilva YIM 90087</name>
    <dbReference type="NCBI Taxonomy" id="1235441"/>
    <lineage>
        <taxon>Bacteria</taxon>
        <taxon>Bacillati</taxon>
        <taxon>Actinomycetota</taxon>
        <taxon>Actinomycetes</taxon>
        <taxon>Streptosporangiales</taxon>
        <taxon>Nocardiopsidaceae</taxon>
        <taxon>Nocardiopsis</taxon>
    </lineage>
</organism>
<name>A0A223S4L8_9ACTN</name>
<feature type="domain" description="DUF427" evidence="1">
    <location>
        <begin position="162"/>
        <end position="253"/>
    </location>
</feature>
<gene>
    <name evidence="2" type="ORF">CDO52_10085</name>
</gene>
<evidence type="ECO:0000313" key="3">
    <source>
        <dbReference type="Proteomes" id="UP000215005"/>
    </source>
</evidence>
<reference evidence="2 3" key="1">
    <citation type="submission" date="2017-08" db="EMBL/GenBank/DDBJ databases">
        <title>The complete genome sequence of Nocardiopsis gilva YIM 90087.</title>
        <authorList>
            <person name="Yin M."/>
            <person name="Tang S."/>
        </authorList>
    </citation>
    <scope>NUCLEOTIDE SEQUENCE [LARGE SCALE GENOMIC DNA]</scope>
    <source>
        <strain evidence="2 3">YIM 90087</strain>
    </source>
</reference>
<dbReference type="Gene3D" id="2.170.150.40">
    <property type="entry name" value="Domain of unknown function (DUF427)"/>
    <property type="match status" value="2"/>
</dbReference>
<protein>
    <recommendedName>
        <fullName evidence="1">DUF427 domain-containing protein</fullName>
    </recommendedName>
</protein>
<dbReference type="RefSeq" id="WP_094932339.1">
    <property type="nucleotide sequence ID" value="NZ_CP022753.1"/>
</dbReference>
<dbReference type="AlphaFoldDB" id="A0A223S4L8"/>
<dbReference type="PANTHER" id="PTHR34310">
    <property type="entry name" value="DUF427 DOMAIN PROTEIN (AFU_ORTHOLOGUE AFUA_3G02220)"/>
    <property type="match status" value="1"/>
</dbReference>
<proteinExistence type="predicted"/>
<evidence type="ECO:0000313" key="2">
    <source>
        <dbReference type="EMBL" id="ASU83080.1"/>
    </source>
</evidence>
<accession>A0A223S4L8</accession>
<feature type="domain" description="DUF427" evidence="1">
    <location>
        <begin position="38"/>
        <end position="129"/>
    </location>
</feature>
<evidence type="ECO:0000259" key="1">
    <source>
        <dbReference type="Pfam" id="PF04248"/>
    </source>
</evidence>
<dbReference type="InterPro" id="IPR007361">
    <property type="entry name" value="DUF427"/>
</dbReference>
<dbReference type="OrthoDB" id="285364at2"/>
<keyword evidence="3" id="KW-1185">Reference proteome</keyword>
<dbReference type="Proteomes" id="UP000215005">
    <property type="component" value="Chromosome"/>
</dbReference>
<dbReference type="EMBL" id="CP022753">
    <property type="protein sequence ID" value="ASU83080.1"/>
    <property type="molecule type" value="Genomic_DNA"/>
</dbReference>
<dbReference type="PANTHER" id="PTHR34310:SF8">
    <property type="entry name" value="CONSERVED PROTEIN"/>
    <property type="match status" value="1"/>
</dbReference>
<dbReference type="Pfam" id="PF04248">
    <property type="entry name" value="NTP_transf_9"/>
    <property type="match status" value="2"/>
</dbReference>
<dbReference type="KEGG" id="ngv:CDO52_10085"/>